<dbReference type="EMBL" id="JBHSDK010000028">
    <property type="protein sequence ID" value="MFC4337294.1"/>
    <property type="molecule type" value="Genomic_DNA"/>
</dbReference>
<feature type="chain" id="PRO_5046910245" description="Secreted protein" evidence="1">
    <location>
        <begin position="31"/>
        <end position="93"/>
    </location>
</feature>
<gene>
    <name evidence="2" type="ORF">ACFPET_19010</name>
</gene>
<evidence type="ECO:0000313" key="3">
    <source>
        <dbReference type="Proteomes" id="UP001595823"/>
    </source>
</evidence>
<evidence type="ECO:0000313" key="2">
    <source>
        <dbReference type="EMBL" id="MFC4337294.1"/>
    </source>
</evidence>
<keyword evidence="1" id="KW-0732">Signal</keyword>
<keyword evidence="3" id="KW-1185">Reference proteome</keyword>
<comment type="caution">
    <text evidence="2">The sequence shown here is derived from an EMBL/GenBank/DDBJ whole genome shotgun (WGS) entry which is preliminary data.</text>
</comment>
<reference evidence="3" key="1">
    <citation type="journal article" date="2019" name="Int. J. Syst. Evol. Microbiol.">
        <title>The Global Catalogue of Microorganisms (GCM) 10K type strain sequencing project: providing services to taxonomists for standard genome sequencing and annotation.</title>
        <authorList>
            <consortium name="The Broad Institute Genomics Platform"/>
            <consortium name="The Broad Institute Genome Sequencing Center for Infectious Disease"/>
            <person name="Wu L."/>
            <person name="Ma J."/>
        </authorList>
    </citation>
    <scope>NUCLEOTIDE SEQUENCE [LARGE SCALE GENOMIC DNA]</scope>
    <source>
        <strain evidence="3">IBRC-M 10908</strain>
    </source>
</reference>
<dbReference type="Proteomes" id="UP001595823">
    <property type="component" value="Unassembled WGS sequence"/>
</dbReference>
<accession>A0ABV8U3F0</accession>
<sequence length="93" mass="10158">MRTLTLKGRLALAATTAAAALFALSGTAQAASTEPTPDQKPIVFESPVYSTESSCIRAQAEYGSRPNYGIFDHCRFYHNPNGYQFLYTIGAYE</sequence>
<proteinExistence type="predicted"/>
<feature type="signal peptide" evidence="1">
    <location>
        <begin position="1"/>
        <end position="30"/>
    </location>
</feature>
<evidence type="ECO:0000256" key="1">
    <source>
        <dbReference type="SAM" id="SignalP"/>
    </source>
</evidence>
<name>A0ABV8U3F0_9ACTN</name>
<organism evidence="2 3">
    <name type="scientific">Salininema proteolyticum</name>
    <dbReference type="NCBI Taxonomy" id="1607685"/>
    <lineage>
        <taxon>Bacteria</taxon>
        <taxon>Bacillati</taxon>
        <taxon>Actinomycetota</taxon>
        <taxon>Actinomycetes</taxon>
        <taxon>Glycomycetales</taxon>
        <taxon>Glycomycetaceae</taxon>
        <taxon>Salininema</taxon>
    </lineage>
</organism>
<dbReference type="RefSeq" id="WP_380624136.1">
    <property type="nucleotide sequence ID" value="NZ_JBHSDK010000028.1"/>
</dbReference>
<protein>
    <recommendedName>
        <fullName evidence="4">Secreted protein</fullName>
    </recommendedName>
</protein>
<evidence type="ECO:0008006" key="4">
    <source>
        <dbReference type="Google" id="ProtNLM"/>
    </source>
</evidence>